<sequence length="528" mass="58140">MSEQTVPESATPATPPNGALPTPSPGTPEATDDFTVRRHTAPSGLRYTTTTGRLVLRREETRDGRVHGFLPKAEIFLVAYTADDAGAPGRAEGRSRAQKKAVPPEPNRRPVVFAFNGGPGSASVWLHMGLLGPRLVDSGDVGSMVPAPYGIVDNPESLLEHADLVMIDPVNTGFSRVVHGGPVDEFHAFIEDRDLVAEVIRLWVTRNNRWLSPKYLVGESYGTLRAVAVARRLFESHGLAVNGLGLVSPVLNLSTLDFRPGNDTPYALHLPTYAAIAHYHGRHGNRRLEDVVRDAEDYASGDFVVALHLGNRLSKRKYDAVVKHLAELTTLSEAFIRRTNLRWEYMEFATELLRDKGLMVGRIDGRFAGQPPRLQASHTWDDPSLRAIAGPYSAAINHYVRAELGYASDLPYEVLTGRVQPWSYRTFEGAPVDVTQDLERLLVDLPQLRVHVDYGYHDGATPHYAAEYVWAHMNLSPQARARFTHLHHEAGHMMYLKPQCRSAQLEALAALVGAAGPEPRIGAGLGRP</sequence>
<dbReference type="RefSeq" id="WP_149956750.1">
    <property type="nucleotide sequence ID" value="NZ_BKDJ01000007.1"/>
</dbReference>
<evidence type="ECO:0000256" key="1">
    <source>
        <dbReference type="SAM" id="MobiDB-lite"/>
    </source>
</evidence>
<feature type="region of interest" description="Disordered" evidence="1">
    <location>
        <begin position="1"/>
        <end position="46"/>
    </location>
</feature>
<gene>
    <name evidence="2" type="ORF">NCCP1664_16380</name>
</gene>
<dbReference type="Proteomes" id="UP000325307">
    <property type="component" value="Unassembled WGS sequence"/>
</dbReference>
<dbReference type="GO" id="GO:0006508">
    <property type="term" value="P:proteolysis"/>
    <property type="evidence" value="ECO:0007669"/>
    <property type="project" value="InterPro"/>
</dbReference>
<dbReference type="OrthoDB" id="9770107at2"/>
<protein>
    <submittedName>
        <fullName evidence="2">Peptidase S10</fullName>
    </submittedName>
</protein>
<evidence type="ECO:0000313" key="2">
    <source>
        <dbReference type="EMBL" id="GER23142.1"/>
    </source>
</evidence>
<dbReference type="InterPro" id="IPR001563">
    <property type="entry name" value="Peptidase_S10"/>
</dbReference>
<dbReference type="EMBL" id="BKDJ01000007">
    <property type="protein sequence ID" value="GER23142.1"/>
    <property type="molecule type" value="Genomic_DNA"/>
</dbReference>
<reference evidence="2 3" key="1">
    <citation type="submission" date="2019-09" db="EMBL/GenBank/DDBJ databases">
        <title>Arthrobacter zafarii sp. nov., a moderately thermotolerant and halotolerant actinobacterium isolated from Cholistan desert soil of Pakistan.</title>
        <authorList>
            <person name="Amin A."/>
            <person name="Ahmed I."/>
            <person name="Khalid N."/>
            <person name="Schumann P."/>
            <person name="Busse H.J."/>
            <person name="Khan I.U."/>
            <person name="Li S."/>
            <person name="Li W.J."/>
        </authorList>
    </citation>
    <scope>NUCLEOTIDE SEQUENCE [LARGE SCALE GENOMIC DNA]</scope>
    <source>
        <strain evidence="2 3">NCCP-1664</strain>
    </source>
</reference>
<dbReference type="AlphaFoldDB" id="A0A5A7NSK7"/>
<comment type="caution">
    <text evidence="2">The sequence shown here is derived from an EMBL/GenBank/DDBJ whole genome shotgun (WGS) entry which is preliminary data.</text>
</comment>
<dbReference type="SUPFAM" id="SSF53474">
    <property type="entry name" value="alpha/beta-Hydrolases"/>
    <property type="match status" value="1"/>
</dbReference>
<name>A0A5A7NSK7_9MICC</name>
<organism evidence="2 3">
    <name type="scientific">Zafaria cholistanensis</name>
    <dbReference type="NCBI Taxonomy" id="1682741"/>
    <lineage>
        <taxon>Bacteria</taxon>
        <taxon>Bacillati</taxon>
        <taxon>Actinomycetota</taxon>
        <taxon>Actinomycetes</taxon>
        <taxon>Micrococcales</taxon>
        <taxon>Micrococcaceae</taxon>
        <taxon>Zafaria</taxon>
    </lineage>
</organism>
<dbReference type="Gene3D" id="3.40.50.1820">
    <property type="entry name" value="alpha/beta hydrolase"/>
    <property type="match status" value="1"/>
</dbReference>
<evidence type="ECO:0000313" key="3">
    <source>
        <dbReference type="Proteomes" id="UP000325307"/>
    </source>
</evidence>
<proteinExistence type="predicted"/>
<feature type="compositionally biased region" description="Polar residues" evidence="1">
    <location>
        <begin position="1"/>
        <end position="12"/>
    </location>
</feature>
<dbReference type="GO" id="GO:0004185">
    <property type="term" value="F:serine-type carboxypeptidase activity"/>
    <property type="evidence" value="ECO:0007669"/>
    <property type="project" value="InterPro"/>
</dbReference>
<keyword evidence="3" id="KW-1185">Reference proteome</keyword>
<dbReference type="InterPro" id="IPR029058">
    <property type="entry name" value="AB_hydrolase_fold"/>
</dbReference>
<dbReference type="Pfam" id="PF00450">
    <property type="entry name" value="Peptidase_S10"/>
    <property type="match status" value="1"/>
</dbReference>
<feature type="region of interest" description="Disordered" evidence="1">
    <location>
        <begin position="86"/>
        <end position="105"/>
    </location>
</feature>
<accession>A0A5A7NSK7</accession>